<dbReference type="EMBL" id="BMMN01000009">
    <property type="protein sequence ID" value="GGO21559.1"/>
    <property type="molecule type" value="Genomic_DNA"/>
</dbReference>
<evidence type="ECO:0000313" key="3">
    <source>
        <dbReference type="Proteomes" id="UP000653480"/>
    </source>
</evidence>
<dbReference type="PANTHER" id="PTHR21366:SF14">
    <property type="entry name" value="GLYOXALASE DOMAIN-CONTAINING PROTEIN 5"/>
    <property type="match status" value="1"/>
</dbReference>
<dbReference type="PANTHER" id="PTHR21366">
    <property type="entry name" value="GLYOXALASE FAMILY PROTEIN"/>
    <property type="match status" value="1"/>
</dbReference>
<feature type="domain" description="VOC" evidence="1">
    <location>
        <begin position="206"/>
        <end position="326"/>
    </location>
</feature>
<proteinExistence type="predicted"/>
<reference evidence="2" key="2">
    <citation type="submission" date="2020-09" db="EMBL/GenBank/DDBJ databases">
        <authorList>
            <person name="Sun Q."/>
            <person name="Zhou Y."/>
        </authorList>
    </citation>
    <scope>NUCLEOTIDE SEQUENCE</scope>
    <source>
        <strain evidence="2">CGMCC 4.7138</strain>
    </source>
</reference>
<accession>A0A8H9H357</accession>
<gene>
    <name evidence="2" type="ORF">GCM10011574_49060</name>
</gene>
<name>A0A8H9H357_9ACTN</name>
<dbReference type="Pfam" id="PF00903">
    <property type="entry name" value="Glyoxalase"/>
    <property type="match status" value="1"/>
</dbReference>
<protein>
    <recommendedName>
        <fullName evidence="1">VOC domain-containing protein</fullName>
    </recommendedName>
</protein>
<dbReference type="InterPro" id="IPR029068">
    <property type="entry name" value="Glyas_Bleomycin-R_OHBP_Dase"/>
</dbReference>
<sequence length="327" mass="35187">MPQQVSGTFRIVPLSAPVSIAGVYKANMTADTFTDSTAFLASKGAAEIPHPGGTLLEHLHRVAAQLKDWGASEEVRLAGLCHAAYGTDGFDHRLLDLADRAALVKVIGAPAEALVYLYASCDRTATYPALRFADRFTSRPVNPSDAELRAFILITAANEIDVARHNADIRAEHGAALHAFFARNRDLLPPVVWEAVKETFAVRIAGLDHLVLTVADIPRTIDFYRDSLGMEPVTFGGGRHALVFGTSKINLHQAGHEIRPHALRPVPGSADLCLITHSPLDQVAAHLTAAGVPIEEGPVPRTGALGPITSLYIRDPDHNLIEISTYD</sequence>
<reference evidence="2" key="1">
    <citation type="journal article" date="2014" name="Int. J. Syst. Evol. Microbiol.">
        <title>Complete genome sequence of Corynebacterium casei LMG S-19264T (=DSM 44701T), isolated from a smear-ripened cheese.</title>
        <authorList>
            <consortium name="US DOE Joint Genome Institute (JGI-PGF)"/>
            <person name="Walter F."/>
            <person name="Albersmeier A."/>
            <person name="Kalinowski J."/>
            <person name="Ruckert C."/>
        </authorList>
    </citation>
    <scope>NUCLEOTIDE SEQUENCE</scope>
    <source>
        <strain evidence="2">CGMCC 4.7138</strain>
    </source>
</reference>
<organism evidence="2 3">
    <name type="scientific">Microbispora bryophytorum</name>
    <dbReference type="NCBI Taxonomy" id="1460882"/>
    <lineage>
        <taxon>Bacteria</taxon>
        <taxon>Bacillati</taxon>
        <taxon>Actinomycetota</taxon>
        <taxon>Actinomycetes</taxon>
        <taxon>Streptosporangiales</taxon>
        <taxon>Streptosporangiaceae</taxon>
        <taxon>Microbispora</taxon>
    </lineage>
</organism>
<dbReference type="AlphaFoldDB" id="A0A8H9H357"/>
<dbReference type="InterPro" id="IPR050383">
    <property type="entry name" value="GlyoxalaseI/FosfomycinResist"/>
</dbReference>
<evidence type="ECO:0000259" key="1">
    <source>
        <dbReference type="PROSITE" id="PS51819"/>
    </source>
</evidence>
<dbReference type="SUPFAM" id="SSF54593">
    <property type="entry name" value="Glyoxalase/Bleomycin resistance protein/Dihydroxybiphenyl dioxygenase"/>
    <property type="match status" value="1"/>
</dbReference>
<dbReference type="Proteomes" id="UP000653480">
    <property type="component" value="Unassembled WGS sequence"/>
</dbReference>
<dbReference type="InterPro" id="IPR049202">
    <property type="entry name" value="DUF6817"/>
</dbReference>
<dbReference type="Gene3D" id="3.10.180.10">
    <property type="entry name" value="2,3-Dihydroxybiphenyl 1,2-Dioxygenase, domain 1"/>
    <property type="match status" value="1"/>
</dbReference>
<dbReference type="CDD" id="cd07253">
    <property type="entry name" value="GLOD5"/>
    <property type="match status" value="1"/>
</dbReference>
<evidence type="ECO:0000313" key="2">
    <source>
        <dbReference type="EMBL" id="GGO21559.1"/>
    </source>
</evidence>
<keyword evidence="3" id="KW-1185">Reference proteome</keyword>
<dbReference type="InterPro" id="IPR004360">
    <property type="entry name" value="Glyas_Fos-R_dOase_dom"/>
</dbReference>
<dbReference type="Pfam" id="PF20680">
    <property type="entry name" value="DUF6817"/>
    <property type="match status" value="1"/>
</dbReference>
<dbReference type="InterPro" id="IPR037523">
    <property type="entry name" value="VOC_core"/>
</dbReference>
<dbReference type="PROSITE" id="PS51819">
    <property type="entry name" value="VOC"/>
    <property type="match status" value="1"/>
</dbReference>
<comment type="caution">
    <text evidence="2">The sequence shown here is derived from an EMBL/GenBank/DDBJ whole genome shotgun (WGS) entry which is preliminary data.</text>
</comment>